<sequence>MALNRFMHPRNHYRNNKPDFSQLALKYPEFADHSTQDLNGKVCLDFKKANSVRILTQTLLKEDFDLNVELPDDRLTPTLSSRLNYIHWIEDIFGDSYKELRGIDIGTGASCIYPILGCKINNWSFLATDVNEKNLEYANKNVKGNNMQTKIQVVKVEEGTCIPQFVLSSDQSYDFVMCNPPFFADHMEAQAITTTRKVDRPDPPSMSTAEDCESIVPGGEAQFIKQMIQDSFQLKEKIRVFTSMVGKKINVSVIKEELKRRQISNFSTTEFCQGKTMRWGIAWTFDTTIKFPKSYFEKKKKANSKLIYEIPLDNGMVIYDIQNMTAYIISQLQELKVEYKEGKRTNINSCVTMTARENSWSNQRRKRRLEKHGLNKDIEEKKNKTPEKSSSVNSVTVHEINGSLSDNKAIADIDGDNKMKIVEETVMENKNINSANISSYEVPVELKTNKTPSTSTESVVKTKSGSMDDTKKNHLVKCRIILKKMDDRITLEIVDLDGDKRELCNQILQYFKNKLKSQT</sequence>
<evidence type="ECO:0000256" key="4">
    <source>
        <dbReference type="ARBA" id="ARBA00022691"/>
    </source>
</evidence>
<organism evidence="8 9">
    <name type="scientific">Patella caerulea</name>
    <name type="common">Rayed Mediterranean limpet</name>
    <dbReference type="NCBI Taxonomy" id="87958"/>
    <lineage>
        <taxon>Eukaryota</taxon>
        <taxon>Metazoa</taxon>
        <taxon>Spiralia</taxon>
        <taxon>Lophotrochozoa</taxon>
        <taxon>Mollusca</taxon>
        <taxon>Gastropoda</taxon>
        <taxon>Patellogastropoda</taxon>
        <taxon>Patelloidea</taxon>
        <taxon>Patellidae</taxon>
        <taxon>Patella</taxon>
    </lineage>
</organism>
<dbReference type="PANTHER" id="PTHR13393">
    <property type="entry name" value="SAM-DEPENDENT METHYLTRANSFERASE"/>
    <property type="match status" value="1"/>
</dbReference>
<dbReference type="Pfam" id="PF05971">
    <property type="entry name" value="Methyltransf_10"/>
    <property type="match status" value="1"/>
</dbReference>
<dbReference type="GO" id="GO:0005634">
    <property type="term" value="C:nucleus"/>
    <property type="evidence" value="ECO:0007669"/>
    <property type="project" value="TreeGrafter"/>
</dbReference>
<evidence type="ECO:0000256" key="6">
    <source>
        <dbReference type="PIRSR" id="PIRSR037350-1"/>
    </source>
</evidence>
<dbReference type="EMBL" id="JAZGQO010000002">
    <property type="protein sequence ID" value="KAK6191421.1"/>
    <property type="molecule type" value="Genomic_DNA"/>
</dbReference>
<reference evidence="8 9" key="1">
    <citation type="submission" date="2024-01" db="EMBL/GenBank/DDBJ databases">
        <title>The genome of the rayed Mediterranean limpet Patella caerulea (Linnaeus, 1758).</title>
        <authorList>
            <person name="Anh-Thu Weber A."/>
            <person name="Halstead-Nussloch G."/>
        </authorList>
    </citation>
    <scope>NUCLEOTIDE SEQUENCE [LARGE SCALE GENOMIC DNA]</scope>
    <source>
        <strain evidence="8">AATW-2023a</strain>
        <tissue evidence="8">Whole specimen</tissue>
    </source>
</reference>
<dbReference type="GO" id="GO:0008168">
    <property type="term" value="F:methyltransferase activity"/>
    <property type="evidence" value="ECO:0007669"/>
    <property type="project" value="UniProtKB-UniRule"/>
</dbReference>
<evidence type="ECO:0000256" key="7">
    <source>
        <dbReference type="SAM" id="MobiDB-lite"/>
    </source>
</evidence>
<keyword evidence="3 5" id="KW-0808">Transferase</keyword>
<evidence type="ECO:0000256" key="2">
    <source>
        <dbReference type="ARBA" id="ARBA00022603"/>
    </source>
</evidence>
<accession>A0AAN8QET6</accession>
<dbReference type="InterPro" id="IPR010286">
    <property type="entry name" value="METTL16/RlmF"/>
</dbReference>
<evidence type="ECO:0000313" key="9">
    <source>
        <dbReference type="Proteomes" id="UP001347796"/>
    </source>
</evidence>
<protein>
    <recommendedName>
        <fullName evidence="5">U6 small nuclear RNA (adenine-(43)-N(6))-methyltransferase</fullName>
        <ecNumber evidence="5">2.1.1.-</ecNumber>
    </recommendedName>
</protein>
<keyword evidence="9" id="KW-1185">Reference proteome</keyword>
<dbReference type="CDD" id="cd02440">
    <property type="entry name" value="AdoMet_MTases"/>
    <property type="match status" value="1"/>
</dbReference>
<evidence type="ECO:0000256" key="1">
    <source>
        <dbReference type="ARBA" id="ARBA00005878"/>
    </source>
</evidence>
<comment type="similarity">
    <text evidence="1 5">Belongs to the methyltransferase superfamily. METTL16/RlmF family.</text>
</comment>
<evidence type="ECO:0000256" key="5">
    <source>
        <dbReference type="PIRNR" id="PIRNR037350"/>
    </source>
</evidence>
<dbReference type="Proteomes" id="UP001347796">
    <property type="component" value="Unassembled WGS sequence"/>
</dbReference>
<keyword evidence="2 5" id="KW-0489">Methyltransferase</keyword>
<dbReference type="InterPro" id="IPR029063">
    <property type="entry name" value="SAM-dependent_MTases_sf"/>
</dbReference>
<feature type="binding site" evidence="6">
    <location>
        <position position="82"/>
    </location>
    <ligand>
        <name>S-adenosyl-L-methionine</name>
        <dbReference type="ChEBI" id="CHEBI:59789"/>
    </ligand>
</feature>
<feature type="compositionally biased region" description="Basic and acidic residues" evidence="7">
    <location>
        <begin position="371"/>
        <end position="387"/>
    </location>
</feature>
<feature type="region of interest" description="Disordered" evidence="7">
    <location>
        <begin position="448"/>
        <end position="468"/>
    </location>
</feature>
<feature type="binding site" evidence="6">
    <location>
        <position position="106"/>
    </location>
    <ligand>
        <name>S-adenosyl-L-methionine</name>
        <dbReference type="ChEBI" id="CHEBI:59789"/>
    </ligand>
</feature>
<gene>
    <name evidence="8" type="ORF">SNE40_003115</name>
</gene>
<dbReference type="SUPFAM" id="SSF53335">
    <property type="entry name" value="S-adenosyl-L-methionine-dependent methyltransferases"/>
    <property type="match status" value="1"/>
</dbReference>
<evidence type="ECO:0000256" key="3">
    <source>
        <dbReference type="ARBA" id="ARBA00022679"/>
    </source>
</evidence>
<name>A0AAN8QET6_PATCE</name>
<evidence type="ECO:0000313" key="8">
    <source>
        <dbReference type="EMBL" id="KAK6191421.1"/>
    </source>
</evidence>
<proteinExistence type="inferred from homology"/>
<feature type="region of interest" description="Disordered" evidence="7">
    <location>
        <begin position="357"/>
        <end position="394"/>
    </location>
</feature>
<comment type="caution">
    <text evidence="8">The sequence shown here is derived from an EMBL/GenBank/DDBJ whole genome shotgun (WGS) entry which is preliminary data.</text>
</comment>
<dbReference type="PIRSF" id="PIRSF037350">
    <property type="entry name" value="Mtase_ZK1128_prd"/>
    <property type="match status" value="1"/>
</dbReference>
<feature type="compositionally biased region" description="Low complexity" evidence="7">
    <location>
        <begin position="450"/>
        <end position="464"/>
    </location>
</feature>
<dbReference type="GO" id="GO:0070475">
    <property type="term" value="P:rRNA base methylation"/>
    <property type="evidence" value="ECO:0007669"/>
    <property type="project" value="TreeGrafter"/>
</dbReference>
<feature type="binding site" evidence="6">
    <location>
        <position position="129"/>
    </location>
    <ligand>
        <name>S-adenosyl-L-methionine</name>
        <dbReference type="ChEBI" id="CHEBI:59789"/>
    </ligand>
</feature>
<dbReference type="AlphaFoldDB" id="A0AAN8QET6"/>
<dbReference type="EC" id="2.1.1.-" evidence="5"/>
<dbReference type="PANTHER" id="PTHR13393:SF0">
    <property type="entry name" value="RNA N6-ADENOSINE-METHYLTRANSFERASE METTL16"/>
    <property type="match status" value="1"/>
</dbReference>
<dbReference type="InterPro" id="IPR017182">
    <property type="entry name" value="METTL16/PsiM"/>
</dbReference>
<keyword evidence="4 6" id="KW-0949">S-adenosyl-L-methionine</keyword>
<feature type="binding site" evidence="6">
    <location>
        <position position="179"/>
    </location>
    <ligand>
        <name>S-adenosyl-L-methionine</name>
        <dbReference type="ChEBI" id="CHEBI:59789"/>
    </ligand>
</feature>
<dbReference type="Gene3D" id="3.40.50.150">
    <property type="entry name" value="Vaccinia Virus protein VP39"/>
    <property type="match status" value="1"/>
</dbReference>